<dbReference type="OrthoDB" id="2556634at2759"/>
<organism evidence="1 2">
    <name type="scientific">Mycosarcoma maydis</name>
    <name type="common">Corn smut fungus</name>
    <name type="synonym">Ustilago maydis</name>
    <dbReference type="NCBI Taxonomy" id="5270"/>
    <lineage>
        <taxon>Eukaryota</taxon>
        <taxon>Fungi</taxon>
        <taxon>Dikarya</taxon>
        <taxon>Basidiomycota</taxon>
        <taxon>Ustilaginomycotina</taxon>
        <taxon>Ustilaginomycetes</taxon>
        <taxon>Ustilaginales</taxon>
        <taxon>Ustilaginaceae</taxon>
        <taxon>Mycosarcoma</taxon>
    </lineage>
</organism>
<dbReference type="VEuPathDB" id="FungiDB:UMAG_12333"/>
<dbReference type="EMBL" id="CM003143">
    <property type="protein sequence ID" value="KIS70221.1"/>
    <property type="molecule type" value="Genomic_DNA"/>
</dbReference>
<reference evidence="1 2" key="1">
    <citation type="journal article" date="2006" name="Nature">
        <title>Insights from the genome of the biotrophic fungal plant pathogen Ustilago maydis.</title>
        <authorList>
            <person name="Kamper J."/>
            <person name="Kahmann R."/>
            <person name="Bolker M."/>
            <person name="Ma L.J."/>
            <person name="Brefort T."/>
            <person name="Saville B.J."/>
            <person name="Banuett F."/>
            <person name="Kronstad J.W."/>
            <person name="Gold S.E."/>
            <person name="Muller O."/>
            <person name="Perlin M.H."/>
            <person name="Wosten H.A."/>
            <person name="de Vries R."/>
            <person name="Ruiz-Herrera J."/>
            <person name="Reynaga-Pena C.G."/>
            <person name="Snetselaar K."/>
            <person name="McCann M."/>
            <person name="Perez-Martin J."/>
            <person name="Feldbrugge M."/>
            <person name="Basse C.W."/>
            <person name="Steinberg G."/>
            <person name="Ibeas J.I."/>
            <person name="Holloman W."/>
            <person name="Guzman P."/>
            <person name="Farman M."/>
            <person name="Stajich J.E."/>
            <person name="Sentandreu R."/>
            <person name="Gonzalez-Prieto J.M."/>
            <person name="Kennell J.C."/>
            <person name="Molina L."/>
            <person name="Schirawski J."/>
            <person name="Mendoza-Mendoza A."/>
            <person name="Greilinger D."/>
            <person name="Munch K."/>
            <person name="Rossel N."/>
            <person name="Scherer M."/>
            <person name="Vranes M."/>
            <person name="Ladendorf O."/>
            <person name="Vincon V."/>
            <person name="Fuchs U."/>
            <person name="Sandrock B."/>
            <person name="Meng S."/>
            <person name="Ho E.C."/>
            <person name="Cahill M.J."/>
            <person name="Boyce K.J."/>
            <person name="Klose J."/>
            <person name="Klosterman S.J."/>
            <person name="Deelstra H.J."/>
            <person name="Ortiz-Castellanos L."/>
            <person name="Li W."/>
            <person name="Sanchez-Alonso P."/>
            <person name="Schreier P.H."/>
            <person name="Hauser-Hahn I."/>
            <person name="Vaupel M."/>
            <person name="Koopmann E."/>
            <person name="Friedrich G."/>
            <person name="Voss H."/>
            <person name="Schluter T."/>
            <person name="Margolis J."/>
            <person name="Platt D."/>
            <person name="Swimmer C."/>
            <person name="Gnirke A."/>
            <person name="Chen F."/>
            <person name="Vysotskaia V."/>
            <person name="Mannhaupt G."/>
            <person name="Guldener U."/>
            <person name="Munsterkotter M."/>
            <person name="Haase D."/>
            <person name="Oesterheld M."/>
            <person name="Mewes H.W."/>
            <person name="Mauceli E.W."/>
            <person name="DeCaprio D."/>
            <person name="Wade C.M."/>
            <person name="Butler J."/>
            <person name="Young S."/>
            <person name="Jaffe D.B."/>
            <person name="Calvo S."/>
            <person name="Nusbaum C."/>
            <person name="Galagan J."/>
            <person name="Birren B.W."/>
        </authorList>
    </citation>
    <scope>NUCLEOTIDE SEQUENCE [LARGE SCALE GENOMIC DNA]</scope>
    <source>
        <strain evidence="2">DSM 14603 / FGSC 9021 / UM521</strain>
    </source>
</reference>
<keyword evidence="2" id="KW-1185">Reference proteome</keyword>
<evidence type="ECO:0000313" key="1">
    <source>
        <dbReference type="EMBL" id="KIS70221.1"/>
    </source>
</evidence>
<dbReference type="GeneID" id="23568078"/>
<sequence length="198" mass="20518">MGDAVGLVDARRACAMWTPKITNHIITLEHADSHTTHYLTQLVQLSSPQVSLFVHCSPISSTTSAHLLSHTSASPQDASRAPTSALPIPQSTLLHSPALATDFALTISHPSSPHSPLSSSILASTTAASTSSLAASIAKRIATTLSIPHLLLSLDLPTQLVPSPGSIASPQDSIALLALEKAIRDACSLTLSQSANTL</sequence>
<dbReference type="InParanoid" id="A0A0D1E327"/>
<accession>A0A0D1E327</accession>
<dbReference type="RefSeq" id="XP_011388415.1">
    <property type="nucleotide sequence ID" value="XM_011390113.1"/>
</dbReference>
<evidence type="ECO:0000313" key="2">
    <source>
        <dbReference type="Proteomes" id="UP000000561"/>
    </source>
</evidence>
<dbReference type="Proteomes" id="UP000000561">
    <property type="component" value="Chromosome 4"/>
</dbReference>
<protein>
    <submittedName>
        <fullName evidence="1">Uncharacterized protein</fullName>
    </submittedName>
</protein>
<proteinExistence type="predicted"/>
<gene>
    <name evidence="1" type="ORF">UMAG_12333</name>
</gene>
<dbReference type="KEGG" id="uma:UMAG_12333"/>
<name>A0A0D1E327_MYCMD</name>
<dbReference type="AlphaFoldDB" id="A0A0D1E327"/>